<dbReference type="EMBL" id="AJWZ01004125">
    <property type="protein sequence ID" value="EKC66326.1"/>
    <property type="molecule type" value="Genomic_DNA"/>
</dbReference>
<protein>
    <submittedName>
        <fullName evidence="1">Uncharacterized protein</fullName>
    </submittedName>
</protein>
<proteinExistence type="predicted"/>
<accession>K1U4A1</accession>
<name>K1U4A1_9ZZZZ</name>
<gene>
    <name evidence="1" type="ORF">OBE_06001</name>
</gene>
<feature type="non-terminal residue" evidence="1">
    <location>
        <position position="1"/>
    </location>
</feature>
<evidence type="ECO:0000313" key="1">
    <source>
        <dbReference type="EMBL" id="EKC66326.1"/>
    </source>
</evidence>
<organism evidence="1">
    <name type="scientific">human gut metagenome</name>
    <dbReference type="NCBI Taxonomy" id="408170"/>
    <lineage>
        <taxon>unclassified sequences</taxon>
        <taxon>metagenomes</taxon>
        <taxon>organismal metagenomes</taxon>
    </lineage>
</organism>
<reference evidence="1" key="1">
    <citation type="journal article" date="2013" name="Environ. Microbiol.">
        <title>Microbiota from the distal guts of lean and obese adolescents exhibit partial functional redundancy besides clear differences in community structure.</title>
        <authorList>
            <person name="Ferrer M."/>
            <person name="Ruiz A."/>
            <person name="Lanza F."/>
            <person name="Haange S.B."/>
            <person name="Oberbach A."/>
            <person name="Till H."/>
            <person name="Bargiela R."/>
            <person name="Campoy C."/>
            <person name="Segura M.T."/>
            <person name="Richter M."/>
            <person name="von Bergen M."/>
            <person name="Seifert J."/>
            <person name="Suarez A."/>
        </authorList>
    </citation>
    <scope>NUCLEOTIDE SEQUENCE</scope>
</reference>
<comment type="caution">
    <text evidence="1">The sequence shown here is derived from an EMBL/GenBank/DDBJ whole genome shotgun (WGS) entry which is preliminary data.</text>
</comment>
<sequence length="59" mass="7024">PEWLLRHPALDWLDPYTLIFTQEGKDKDGKTAGFSNEPINLNDYYEFYEGKKYLDPNKQ</sequence>
<dbReference type="AlphaFoldDB" id="K1U4A1"/>